<organism evidence="3 4">
    <name type="scientific">Neobacillus niacini</name>
    <dbReference type="NCBI Taxonomy" id="86668"/>
    <lineage>
        <taxon>Bacteria</taxon>
        <taxon>Bacillati</taxon>
        <taxon>Bacillota</taxon>
        <taxon>Bacilli</taxon>
        <taxon>Bacillales</taxon>
        <taxon>Bacillaceae</taxon>
        <taxon>Neobacillus</taxon>
    </lineage>
</organism>
<dbReference type="SUPFAM" id="SSF53756">
    <property type="entry name" value="UDP-Glycosyltransferase/glycogen phosphorylase"/>
    <property type="match status" value="1"/>
</dbReference>
<evidence type="ECO:0000313" key="3">
    <source>
        <dbReference type="EMBL" id="NYE03631.1"/>
    </source>
</evidence>
<name>A0A852T602_9BACI</name>
<reference evidence="4" key="1">
    <citation type="submission" date="2020-07" db="EMBL/GenBank/DDBJ databases">
        <authorList>
            <person name="Partida-Martinez L."/>
            <person name="Huntemann M."/>
            <person name="Clum A."/>
            <person name="Wang J."/>
            <person name="Palaniappan K."/>
            <person name="Ritter S."/>
            <person name="Chen I.-M."/>
            <person name="Stamatis D."/>
            <person name="Reddy T."/>
            <person name="O'Malley R."/>
            <person name="Daum C."/>
            <person name="Shapiro N."/>
            <person name="Ivanova N."/>
            <person name="Kyrpides N."/>
            <person name="Woyke T."/>
        </authorList>
    </citation>
    <scope>NUCLEOTIDE SEQUENCE [LARGE SCALE GENOMIC DNA]</scope>
    <source>
        <strain evidence="4">AT2.8</strain>
    </source>
</reference>
<proteinExistence type="predicted"/>
<dbReference type="PANTHER" id="PTHR45947">
    <property type="entry name" value="SULFOQUINOVOSYL TRANSFERASE SQD2"/>
    <property type="match status" value="1"/>
</dbReference>
<dbReference type="InterPro" id="IPR028098">
    <property type="entry name" value="Glyco_trans_4-like_N"/>
</dbReference>
<dbReference type="Pfam" id="PF13439">
    <property type="entry name" value="Glyco_transf_4"/>
    <property type="match status" value="1"/>
</dbReference>
<evidence type="ECO:0000259" key="1">
    <source>
        <dbReference type="Pfam" id="PF00534"/>
    </source>
</evidence>
<dbReference type="InterPro" id="IPR001296">
    <property type="entry name" value="Glyco_trans_1"/>
</dbReference>
<dbReference type="Pfam" id="PF00534">
    <property type="entry name" value="Glycos_transf_1"/>
    <property type="match status" value="1"/>
</dbReference>
<evidence type="ECO:0000259" key="2">
    <source>
        <dbReference type="Pfam" id="PF13439"/>
    </source>
</evidence>
<reference evidence="4" key="2">
    <citation type="submission" date="2020-08" db="EMBL/GenBank/DDBJ databases">
        <title>The Agave Microbiome: Exploring the role of microbial communities in plant adaptations to desert environments.</title>
        <authorList>
            <person name="Partida-Martinez L.P."/>
        </authorList>
    </citation>
    <scope>NUCLEOTIDE SEQUENCE [LARGE SCALE GENOMIC DNA]</scope>
    <source>
        <strain evidence="4">AT2.8</strain>
    </source>
</reference>
<dbReference type="EMBL" id="JACCBX010000001">
    <property type="protein sequence ID" value="NYE03631.1"/>
    <property type="molecule type" value="Genomic_DNA"/>
</dbReference>
<dbReference type="InterPro" id="IPR050194">
    <property type="entry name" value="Glycosyltransferase_grp1"/>
</dbReference>
<accession>A0A852T602</accession>
<dbReference type="Proteomes" id="UP000548423">
    <property type="component" value="Unassembled WGS sequence"/>
</dbReference>
<gene>
    <name evidence="3" type="ORF">F4694_000350</name>
</gene>
<feature type="domain" description="Glycosyl transferase family 1" evidence="1">
    <location>
        <begin position="181"/>
        <end position="336"/>
    </location>
</feature>
<protein>
    <submittedName>
        <fullName evidence="3">Glycosyltransferase involved in cell wall biosynthesis</fullName>
    </submittedName>
</protein>
<comment type="caution">
    <text evidence="3">The sequence shown here is derived from an EMBL/GenBank/DDBJ whole genome shotgun (WGS) entry which is preliminary data.</text>
</comment>
<dbReference type="Gene3D" id="3.40.50.2000">
    <property type="entry name" value="Glycogen Phosphorylase B"/>
    <property type="match status" value="2"/>
</dbReference>
<evidence type="ECO:0000313" key="4">
    <source>
        <dbReference type="Proteomes" id="UP000548423"/>
    </source>
</evidence>
<dbReference type="AlphaFoldDB" id="A0A852T602"/>
<dbReference type="PANTHER" id="PTHR45947:SF3">
    <property type="entry name" value="SULFOQUINOVOSYL TRANSFERASE SQD2"/>
    <property type="match status" value="1"/>
</dbReference>
<feature type="domain" description="Glycosyltransferase subfamily 4-like N-terminal" evidence="2">
    <location>
        <begin position="13"/>
        <end position="170"/>
    </location>
</feature>
<dbReference type="GO" id="GO:0016757">
    <property type="term" value="F:glycosyltransferase activity"/>
    <property type="evidence" value="ECO:0007669"/>
    <property type="project" value="InterPro"/>
</dbReference>
<sequence>MKVLHLNAGNETGGGMVHILSLLNQLNRDEFYLGLLEQGTFELKATELGINTLVFKQTSRYDLSVLFKIIQFIKTNHVDIVHTHGARANLYGYFIRMFSKVVWMTTVHSDPRNDFLGRGMKGDLFTKLNLAVLKKPDHYFAISKRFAKMMGDFGVQPNKITTILNGIDFDKKSTNQISYEDLKLNPQDFVILMVARFDPVKRHELAIFAMENVIKKYPFAKLIFVGDGPIRQRMEELVKKVNLTGKVKFLGHRENVDAYFKLADITLLTSKTESFPLVLLESSKEKTPVITTDVGGVNDMIPDQSYGFVLENDKVEDISNAIKAAIELKEQDKLKEMGEKLFTYTSRNFSIQSTADSIYQTYTKFVH</sequence>
<dbReference type="CDD" id="cd03801">
    <property type="entry name" value="GT4_PimA-like"/>
    <property type="match status" value="1"/>
</dbReference>